<dbReference type="AlphaFoldDB" id="A0A2M8EPB5"/>
<feature type="transmembrane region" description="Helical" evidence="1">
    <location>
        <begin position="60"/>
        <end position="83"/>
    </location>
</feature>
<keyword evidence="1" id="KW-0812">Transmembrane</keyword>
<feature type="transmembrane region" description="Helical" evidence="1">
    <location>
        <begin position="104"/>
        <end position="129"/>
    </location>
</feature>
<dbReference type="NCBIfam" id="NF045849">
    <property type="entry name" value="ICE_MMCAP2_0565"/>
    <property type="match status" value="1"/>
</dbReference>
<accession>A0A2M8EPB5</accession>
<name>A0A2M8EPB5_9BACT</name>
<evidence type="ECO:0000313" key="3">
    <source>
        <dbReference type="EMBL" id="PJC24541.1"/>
    </source>
</evidence>
<evidence type="ECO:0000256" key="1">
    <source>
        <dbReference type="SAM" id="Phobius"/>
    </source>
</evidence>
<sequence>MNMISKISLGLVAVALTVPTLMMPMQFASAQPDISTDLDTTNSAAGFSTSTDLPTVIGQLIQAVLGVLGIVLLVLMIYSGFLWMTAGGDAEQVKKAKTIMINSVVGLIILLAAYAISAYVITILGTAGLSA</sequence>
<comment type="caution">
    <text evidence="3">The sequence shown here is derived from an EMBL/GenBank/DDBJ whole genome shotgun (WGS) entry which is preliminary data.</text>
</comment>
<keyword evidence="1" id="KW-0472">Membrane</keyword>
<keyword evidence="2" id="KW-0732">Signal</keyword>
<dbReference type="Proteomes" id="UP000230251">
    <property type="component" value="Unassembled WGS sequence"/>
</dbReference>
<protein>
    <submittedName>
        <fullName evidence="3">Uncharacterized protein</fullName>
    </submittedName>
</protein>
<dbReference type="EMBL" id="PFSI01000035">
    <property type="protein sequence ID" value="PJC24541.1"/>
    <property type="molecule type" value="Genomic_DNA"/>
</dbReference>
<feature type="signal peptide" evidence="2">
    <location>
        <begin position="1"/>
        <end position="30"/>
    </location>
</feature>
<evidence type="ECO:0000313" key="4">
    <source>
        <dbReference type="Proteomes" id="UP000230251"/>
    </source>
</evidence>
<organism evidence="3 4">
    <name type="scientific">Candidatus Uhrbacteria bacterium CG_4_9_14_0_2_um_filter_41_50</name>
    <dbReference type="NCBI Taxonomy" id="1975031"/>
    <lineage>
        <taxon>Bacteria</taxon>
        <taxon>Candidatus Uhriibacteriota</taxon>
    </lineage>
</organism>
<reference evidence="4" key="1">
    <citation type="submission" date="2017-09" db="EMBL/GenBank/DDBJ databases">
        <title>Depth-based differentiation of microbial function through sediment-hosted aquifers and enrichment of novel symbionts in the deep terrestrial subsurface.</title>
        <authorList>
            <person name="Probst A.J."/>
            <person name="Ladd B."/>
            <person name="Jarett J.K."/>
            <person name="Geller-Mcgrath D.E."/>
            <person name="Sieber C.M.K."/>
            <person name="Emerson J.B."/>
            <person name="Anantharaman K."/>
            <person name="Thomas B.C."/>
            <person name="Malmstrom R."/>
            <person name="Stieglmeier M."/>
            <person name="Klingl A."/>
            <person name="Woyke T."/>
            <person name="Ryan C.M."/>
            <person name="Banfield J.F."/>
        </authorList>
    </citation>
    <scope>NUCLEOTIDE SEQUENCE [LARGE SCALE GENOMIC DNA]</scope>
</reference>
<feature type="chain" id="PRO_5014689276" evidence="2">
    <location>
        <begin position="31"/>
        <end position="131"/>
    </location>
</feature>
<dbReference type="Pfam" id="PF18895">
    <property type="entry name" value="T4SS_pilin"/>
    <property type="match status" value="1"/>
</dbReference>
<dbReference type="InterPro" id="IPR043993">
    <property type="entry name" value="T4SS_pilin"/>
</dbReference>
<evidence type="ECO:0000256" key="2">
    <source>
        <dbReference type="SAM" id="SignalP"/>
    </source>
</evidence>
<gene>
    <name evidence="3" type="ORF">CO057_02300</name>
</gene>
<keyword evidence="1" id="KW-1133">Transmembrane helix</keyword>
<proteinExistence type="predicted"/>